<dbReference type="InterPro" id="IPR011604">
    <property type="entry name" value="PDDEXK-like_dom_sf"/>
</dbReference>
<organism evidence="2 3">
    <name type="scientific">Candidatus Yonathbacteria bacterium RIFCSPLOWO2_01_FULL_47_33b</name>
    <dbReference type="NCBI Taxonomy" id="1802727"/>
    <lineage>
        <taxon>Bacteria</taxon>
        <taxon>Candidatus Yonathiibacteriota</taxon>
    </lineage>
</organism>
<feature type="domain" description="PD-(D/E)XK endonuclease-like" evidence="1">
    <location>
        <begin position="3"/>
        <end position="255"/>
    </location>
</feature>
<evidence type="ECO:0000259" key="1">
    <source>
        <dbReference type="Pfam" id="PF12705"/>
    </source>
</evidence>
<protein>
    <recommendedName>
        <fullName evidence="1">PD-(D/E)XK endonuclease-like domain-containing protein</fullName>
    </recommendedName>
</protein>
<accession>A0A1G2SH45</accession>
<dbReference type="EMBL" id="MHUW01000007">
    <property type="protein sequence ID" value="OHA84032.1"/>
    <property type="molecule type" value="Genomic_DNA"/>
</dbReference>
<sequence length="397" mass="45832">MRTSYSALETYKTCPLKYKYQEIDKIRGPKNITAVFGTLVHSALKFMFERNPLYPTLDEVISFYTEHFHEKSEKIEWTNPDKKEAEEKMYFEAGIKLLTNFYKKNQPWTFNVVELEGRFSLELLDELTGKVHTLAGIIDRLDKDPESDVYEIIDYKTGKRMPSEAELADNLQLGVYHLALTSRWPSVEPERFATSLYFLKHNEKVSVNPTRDTLARTRALVLKTIREIEGNIEKDEFPPMPGPLCGWCAYQRLCPMWAHEYKEEATKTASDAEVAQAIQDFFELKKQGDEVKDALEGARSTILSYMESEKVARVFGDRGYITKNVQERVSYNLEKLEDVLKEAGVWEKILEPEAKKLEELLPSLAKDVTEAVQAQTSKKQVIVLKPTKKKGMDEEEE</sequence>
<dbReference type="SUPFAM" id="SSF52980">
    <property type="entry name" value="Restriction endonuclease-like"/>
    <property type="match status" value="1"/>
</dbReference>
<dbReference type="Proteomes" id="UP000177987">
    <property type="component" value="Unassembled WGS sequence"/>
</dbReference>
<name>A0A1G2SH45_9BACT</name>
<dbReference type="InterPro" id="IPR011335">
    <property type="entry name" value="Restrct_endonuc-II-like"/>
</dbReference>
<comment type="caution">
    <text evidence="2">The sequence shown here is derived from an EMBL/GenBank/DDBJ whole genome shotgun (WGS) entry which is preliminary data.</text>
</comment>
<dbReference type="Pfam" id="PF12705">
    <property type="entry name" value="PDDEXK_1"/>
    <property type="match status" value="1"/>
</dbReference>
<reference evidence="2 3" key="1">
    <citation type="journal article" date="2016" name="Nat. Commun.">
        <title>Thousands of microbial genomes shed light on interconnected biogeochemical processes in an aquifer system.</title>
        <authorList>
            <person name="Anantharaman K."/>
            <person name="Brown C.T."/>
            <person name="Hug L.A."/>
            <person name="Sharon I."/>
            <person name="Castelle C.J."/>
            <person name="Probst A.J."/>
            <person name="Thomas B.C."/>
            <person name="Singh A."/>
            <person name="Wilkins M.J."/>
            <person name="Karaoz U."/>
            <person name="Brodie E.L."/>
            <person name="Williams K.H."/>
            <person name="Hubbard S.S."/>
            <person name="Banfield J.F."/>
        </authorList>
    </citation>
    <scope>NUCLEOTIDE SEQUENCE [LARGE SCALE GENOMIC DNA]</scope>
</reference>
<dbReference type="AlphaFoldDB" id="A0A1G2SH45"/>
<dbReference type="STRING" id="1802727.A2937_02460"/>
<dbReference type="Gene3D" id="3.90.320.10">
    <property type="match status" value="1"/>
</dbReference>
<evidence type="ECO:0000313" key="2">
    <source>
        <dbReference type="EMBL" id="OHA84032.1"/>
    </source>
</evidence>
<gene>
    <name evidence="2" type="ORF">A2937_02460</name>
</gene>
<evidence type="ECO:0000313" key="3">
    <source>
        <dbReference type="Proteomes" id="UP000177987"/>
    </source>
</evidence>
<dbReference type="InterPro" id="IPR038726">
    <property type="entry name" value="PDDEXK_AddAB-type"/>
</dbReference>
<proteinExistence type="predicted"/>